<evidence type="ECO:0000313" key="3">
    <source>
        <dbReference type="EMBL" id="OAF66525.1"/>
    </source>
</evidence>
<dbReference type="GO" id="GO:0070877">
    <property type="term" value="C:microprocessor complex"/>
    <property type="evidence" value="ECO:0007669"/>
    <property type="project" value="InterPro"/>
</dbReference>
<dbReference type="AlphaFoldDB" id="A0A177AX11"/>
<dbReference type="SUPFAM" id="SSF54768">
    <property type="entry name" value="dsRNA-binding domain-like"/>
    <property type="match status" value="1"/>
</dbReference>
<proteinExistence type="predicted"/>
<dbReference type="PANTHER" id="PTHR13482:SF3">
    <property type="entry name" value="MICROPROCESSOR COMPLEX SUBUNIT DGCR8"/>
    <property type="match status" value="1"/>
</dbReference>
<protein>
    <recommendedName>
        <fullName evidence="2">DRBM domain-containing protein</fullName>
    </recommendedName>
</protein>
<keyword evidence="1" id="KW-0694">RNA-binding</keyword>
<keyword evidence="4" id="KW-1185">Reference proteome</keyword>
<dbReference type="GO" id="GO:0031053">
    <property type="term" value="P:primary miRNA processing"/>
    <property type="evidence" value="ECO:0007669"/>
    <property type="project" value="InterPro"/>
</dbReference>
<organism evidence="3 4">
    <name type="scientific">Intoshia linei</name>
    <dbReference type="NCBI Taxonomy" id="1819745"/>
    <lineage>
        <taxon>Eukaryota</taxon>
        <taxon>Metazoa</taxon>
        <taxon>Spiralia</taxon>
        <taxon>Lophotrochozoa</taxon>
        <taxon>Mesozoa</taxon>
        <taxon>Orthonectida</taxon>
        <taxon>Rhopaluridae</taxon>
        <taxon>Intoshia</taxon>
    </lineage>
</organism>
<dbReference type="GO" id="GO:0042802">
    <property type="term" value="F:identical protein binding"/>
    <property type="evidence" value="ECO:0007669"/>
    <property type="project" value="InterPro"/>
</dbReference>
<evidence type="ECO:0000259" key="2">
    <source>
        <dbReference type="PROSITE" id="PS50137"/>
    </source>
</evidence>
<comment type="caution">
    <text evidence="3">The sequence shown here is derived from an EMBL/GenBank/DDBJ whole genome shotgun (WGS) entry which is preliminary data.</text>
</comment>
<reference evidence="3 4" key="1">
    <citation type="submission" date="2016-04" db="EMBL/GenBank/DDBJ databases">
        <title>The genome of Intoshia linei affirms orthonectids as highly simplified spiralians.</title>
        <authorList>
            <person name="Mikhailov K.V."/>
            <person name="Slusarev G.S."/>
            <person name="Nikitin M.A."/>
            <person name="Logacheva M.D."/>
            <person name="Penin A."/>
            <person name="Aleoshin V."/>
            <person name="Panchin Y.V."/>
        </authorList>
    </citation>
    <scope>NUCLEOTIDE SEQUENCE [LARGE SCALE GENOMIC DNA]</scope>
    <source>
        <strain evidence="3">Intl2013</strain>
        <tissue evidence="3">Whole animal</tissue>
    </source>
</reference>
<dbReference type="Gene3D" id="2.20.70.10">
    <property type="match status" value="1"/>
</dbReference>
<evidence type="ECO:0000256" key="1">
    <source>
        <dbReference type="PROSITE-ProRule" id="PRU00266"/>
    </source>
</evidence>
<feature type="non-terminal residue" evidence="3">
    <location>
        <position position="337"/>
    </location>
</feature>
<dbReference type="GO" id="GO:0020037">
    <property type="term" value="F:heme binding"/>
    <property type="evidence" value="ECO:0007669"/>
    <property type="project" value="InterPro"/>
</dbReference>
<dbReference type="GO" id="GO:0003725">
    <property type="term" value="F:double-stranded RNA binding"/>
    <property type="evidence" value="ECO:0007669"/>
    <property type="project" value="TreeGrafter"/>
</dbReference>
<dbReference type="OrthoDB" id="8954335at2759"/>
<dbReference type="Gene3D" id="3.30.160.20">
    <property type="match status" value="1"/>
</dbReference>
<dbReference type="EMBL" id="LWCA01000906">
    <property type="protein sequence ID" value="OAF66525.1"/>
    <property type="molecule type" value="Genomic_DNA"/>
</dbReference>
<dbReference type="Pfam" id="PF00035">
    <property type="entry name" value="dsrm"/>
    <property type="match status" value="1"/>
</dbReference>
<dbReference type="GO" id="GO:0070878">
    <property type="term" value="F:primary miRNA binding"/>
    <property type="evidence" value="ECO:0007669"/>
    <property type="project" value="TreeGrafter"/>
</dbReference>
<accession>A0A177AX11</accession>
<name>A0A177AX11_9BILA</name>
<gene>
    <name evidence="3" type="ORF">A3Q56_05749</name>
</gene>
<sequence length="337" mass="38825">MENRSLKKVEYEDINEHGSSIAKKIKLKSEEEFEKNSNDSTSCKSSDAIFEKLEKMVMDGGEKEHVNTLPADWIKIIHNSGIPIYLNKPSNVITLSRPYYIGNALLRYHEIPIFSVPCLKYIKDTKLDEWKQISCPQNLPKNMTKDEIELLKTEKNETIKNSETIGVLQLRAYCEKLMKFKKIFINKKKNLKDDKNQTTKIPLLSENDKIIKVLNCKTDKICIINLSGRNDLTVLHAYTQISMNVNPTYDITNNVKENYLCKCYINDKLYGIGVGKRKKEAKIISESYGKSKSPGRPKKLTSRTESHIIREALVGQYTARDIMQNLELDVKLRTVQQ</sequence>
<dbReference type="PROSITE" id="PS50137">
    <property type="entry name" value="DS_RBD"/>
    <property type="match status" value="1"/>
</dbReference>
<evidence type="ECO:0000313" key="4">
    <source>
        <dbReference type="Proteomes" id="UP000078046"/>
    </source>
</evidence>
<dbReference type="PANTHER" id="PTHR13482">
    <property type="entry name" value="MICRORNA PROCESSOR COMPLEX SUBUNIT DGCR8"/>
    <property type="match status" value="1"/>
</dbReference>
<feature type="domain" description="DRBM" evidence="2">
    <location>
        <begin position="230"/>
        <end position="282"/>
    </location>
</feature>
<dbReference type="InterPro" id="IPR040375">
    <property type="entry name" value="DGCR8"/>
</dbReference>
<dbReference type="InterPro" id="IPR014720">
    <property type="entry name" value="dsRBD_dom"/>
</dbReference>
<dbReference type="Proteomes" id="UP000078046">
    <property type="component" value="Unassembled WGS sequence"/>
</dbReference>